<proteinExistence type="predicted"/>
<dbReference type="Pfam" id="PF12345">
    <property type="entry name" value="DUF3641"/>
    <property type="match status" value="1"/>
</dbReference>
<evidence type="ECO:0000259" key="6">
    <source>
        <dbReference type="Pfam" id="PF04055"/>
    </source>
</evidence>
<dbReference type="PANTHER" id="PTHR43728">
    <property type="entry name" value="SLR0304 PROTEIN"/>
    <property type="match status" value="1"/>
</dbReference>
<dbReference type="AlphaFoldDB" id="A0A5A9X939"/>
<comment type="caution">
    <text evidence="8">The sequence shown here is derived from an EMBL/GenBank/DDBJ whole genome shotgun (WGS) entry which is preliminary data.</text>
</comment>
<dbReference type="Gene3D" id="3.20.20.70">
    <property type="entry name" value="Aldolase class I"/>
    <property type="match status" value="1"/>
</dbReference>
<name>A0A5A9X939_9BACT</name>
<gene>
    <name evidence="8" type="ORF">ET418_14060</name>
</gene>
<dbReference type="CDD" id="cd01335">
    <property type="entry name" value="Radical_SAM"/>
    <property type="match status" value="1"/>
</dbReference>
<keyword evidence="2" id="KW-0949">S-adenosyl-L-methionine</keyword>
<evidence type="ECO:0000256" key="3">
    <source>
        <dbReference type="ARBA" id="ARBA00022723"/>
    </source>
</evidence>
<dbReference type="GO" id="GO:0046872">
    <property type="term" value="F:metal ion binding"/>
    <property type="evidence" value="ECO:0007669"/>
    <property type="project" value="UniProtKB-KW"/>
</dbReference>
<dbReference type="EMBL" id="SRSD01000009">
    <property type="protein sequence ID" value="KAA0889143.1"/>
    <property type="molecule type" value="Genomic_DNA"/>
</dbReference>
<evidence type="ECO:0000259" key="7">
    <source>
        <dbReference type="Pfam" id="PF12345"/>
    </source>
</evidence>
<dbReference type="InterPro" id="IPR024521">
    <property type="entry name" value="ArsS-like_C"/>
</dbReference>
<keyword evidence="4" id="KW-0408">Iron</keyword>
<keyword evidence="9" id="KW-1185">Reference proteome</keyword>
<evidence type="ECO:0000256" key="5">
    <source>
        <dbReference type="ARBA" id="ARBA00023014"/>
    </source>
</evidence>
<keyword evidence="3" id="KW-0479">Metal-binding</keyword>
<sequence length="310" mass="33833">MEKSGQVLTRDSVECLQMNLGYACNLSCNHCHVGAGPHRTEEMNQRVMEHCLRFVEQGAVNVVDLTGGAPEMNPHLRYLIKRLRMIGSLKKILLRSNLSILAEADYADLPSFLAGNNVEIVASMPCYLKENVAAQRGPGVYEANIAVLQELNRIGYGTTGPGLHLVYNPGGDFLPGPQPALEAAYKEHLGERFGITFTSLYTITNMPIGRFRSDLERHGQLQPYLDLLAASFNPDNLARVMCRNMVSVDWQGQVYDCDFNHILRLPLDVADGYIGNVRADDLIGTAIASGEHCFACTAGAGSSCQGSLSA</sequence>
<organism evidence="8 9">
    <name type="scientific">Oryzomonas rubra</name>
    <dbReference type="NCBI Taxonomy" id="2509454"/>
    <lineage>
        <taxon>Bacteria</taxon>
        <taxon>Pseudomonadati</taxon>
        <taxon>Thermodesulfobacteriota</taxon>
        <taxon>Desulfuromonadia</taxon>
        <taxon>Geobacterales</taxon>
        <taxon>Geobacteraceae</taxon>
        <taxon>Oryzomonas</taxon>
    </lineage>
</organism>
<dbReference type="SFLD" id="SFLDS00029">
    <property type="entry name" value="Radical_SAM"/>
    <property type="match status" value="1"/>
</dbReference>
<feature type="domain" description="Radical SAM core" evidence="6">
    <location>
        <begin position="18"/>
        <end position="107"/>
    </location>
</feature>
<reference evidence="8 9" key="1">
    <citation type="submission" date="2019-04" db="EMBL/GenBank/DDBJ databases">
        <title>Geobacter ruber sp. nov., ferric-reducing bacteria isolated from paddy soil.</title>
        <authorList>
            <person name="Xu Z."/>
            <person name="Masuda Y."/>
            <person name="Itoh H."/>
            <person name="Senoo K."/>
        </authorList>
    </citation>
    <scope>NUCLEOTIDE SEQUENCE [LARGE SCALE GENOMIC DNA]</scope>
    <source>
        <strain evidence="8 9">Red88</strain>
    </source>
</reference>
<dbReference type="InterPro" id="IPR058240">
    <property type="entry name" value="rSAM_sf"/>
</dbReference>
<feature type="domain" description="Arsenosugar biosynthesis radical SAM protein ArsS-like C-terminal" evidence="7">
    <location>
        <begin position="174"/>
        <end position="307"/>
    </location>
</feature>
<evidence type="ECO:0000313" key="8">
    <source>
        <dbReference type="EMBL" id="KAA0889143.1"/>
    </source>
</evidence>
<accession>A0A5A9X939</accession>
<dbReference type="InterPro" id="IPR026351">
    <property type="entry name" value="rSAM_ArsS-like"/>
</dbReference>
<dbReference type="InterPro" id="IPR013785">
    <property type="entry name" value="Aldolase_TIM"/>
</dbReference>
<evidence type="ECO:0000313" key="9">
    <source>
        <dbReference type="Proteomes" id="UP000324298"/>
    </source>
</evidence>
<dbReference type="OrthoDB" id="9810775at2"/>
<evidence type="ECO:0000256" key="1">
    <source>
        <dbReference type="ARBA" id="ARBA00001966"/>
    </source>
</evidence>
<dbReference type="InterPro" id="IPR007197">
    <property type="entry name" value="rSAM"/>
</dbReference>
<keyword evidence="5" id="KW-0411">Iron-sulfur</keyword>
<dbReference type="NCBIfam" id="TIGR04167">
    <property type="entry name" value="rSAM_SeCys"/>
    <property type="match status" value="1"/>
</dbReference>
<evidence type="ECO:0000256" key="2">
    <source>
        <dbReference type="ARBA" id="ARBA00022691"/>
    </source>
</evidence>
<dbReference type="PANTHER" id="PTHR43728:SF1">
    <property type="entry name" value="FE-S OXIDOREDUCTASE"/>
    <property type="match status" value="1"/>
</dbReference>
<comment type="cofactor">
    <cofactor evidence="1">
        <name>[4Fe-4S] cluster</name>
        <dbReference type="ChEBI" id="CHEBI:49883"/>
    </cofactor>
</comment>
<dbReference type="GO" id="GO:0051536">
    <property type="term" value="F:iron-sulfur cluster binding"/>
    <property type="evidence" value="ECO:0007669"/>
    <property type="project" value="UniProtKB-KW"/>
</dbReference>
<dbReference type="SUPFAM" id="SSF102114">
    <property type="entry name" value="Radical SAM enzymes"/>
    <property type="match status" value="1"/>
</dbReference>
<dbReference type="Pfam" id="PF04055">
    <property type="entry name" value="Radical_SAM"/>
    <property type="match status" value="1"/>
</dbReference>
<dbReference type="Proteomes" id="UP000324298">
    <property type="component" value="Unassembled WGS sequence"/>
</dbReference>
<dbReference type="GO" id="GO:0003824">
    <property type="term" value="F:catalytic activity"/>
    <property type="evidence" value="ECO:0007669"/>
    <property type="project" value="InterPro"/>
</dbReference>
<evidence type="ECO:0000256" key="4">
    <source>
        <dbReference type="ARBA" id="ARBA00023004"/>
    </source>
</evidence>
<protein>
    <submittedName>
        <fullName evidence="8">Radical SAM/Cys-rich domain protein</fullName>
    </submittedName>
</protein>